<dbReference type="EMBL" id="JAPDFR010000003">
    <property type="protein sequence ID" value="KAK0388173.1"/>
    <property type="molecule type" value="Genomic_DNA"/>
</dbReference>
<organism evidence="4 5">
    <name type="scientific">Sarocladium strictum</name>
    <name type="common">Black bundle disease fungus</name>
    <name type="synonym">Acremonium strictum</name>
    <dbReference type="NCBI Taxonomy" id="5046"/>
    <lineage>
        <taxon>Eukaryota</taxon>
        <taxon>Fungi</taxon>
        <taxon>Dikarya</taxon>
        <taxon>Ascomycota</taxon>
        <taxon>Pezizomycotina</taxon>
        <taxon>Sordariomycetes</taxon>
        <taxon>Hypocreomycetidae</taxon>
        <taxon>Hypocreales</taxon>
        <taxon>Sarocladiaceae</taxon>
        <taxon>Sarocladium</taxon>
    </lineage>
</organism>
<evidence type="ECO:0000256" key="3">
    <source>
        <dbReference type="ARBA" id="ARBA00022679"/>
    </source>
</evidence>
<dbReference type="InterPro" id="IPR005814">
    <property type="entry name" value="Aminotrans_3"/>
</dbReference>
<dbReference type="GO" id="GO:0004015">
    <property type="term" value="F:adenosylmethionine-8-amino-7-oxononanoate transaminase activity"/>
    <property type="evidence" value="ECO:0007669"/>
    <property type="project" value="TreeGrafter"/>
</dbReference>
<dbReference type="PROSITE" id="PS00600">
    <property type="entry name" value="AA_TRANSFER_CLASS_3"/>
    <property type="match status" value="1"/>
</dbReference>
<keyword evidence="5" id="KW-1185">Reference proteome</keyword>
<dbReference type="Proteomes" id="UP001175261">
    <property type="component" value="Unassembled WGS sequence"/>
</dbReference>
<dbReference type="HAMAP" id="MF_00336">
    <property type="entry name" value="BioD"/>
    <property type="match status" value="1"/>
</dbReference>
<dbReference type="GO" id="GO:0030170">
    <property type="term" value="F:pyridoxal phosphate binding"/>
    <property type="evidence" value="ECO:0007669"/>
    <property type="project" value="InterPro"/>
</dbReference>
<dbReference type="GO" id="GO:0005739">
    <property type="term" value="C:mitochondrion"/>
    <property type="evidence" value="ECO:0007669"/>
    <property type="project" value="UniProtKB-SubCell"/>
</dbReference>
<dbReference type="InterPro" id="IPR027417">
    <property type="entry name" value="P-loop_NTPase"/>
</dbReference>
<keyword evidence="2" id="KW-0032">Aminotransferase</keyword>
<dbReference type="Pfam" id="PF00202">
    <property type="entry name" value="Aminotran_3"/>
    <property type="match status" value="2"/>
</dbReference>
<accession>A0AA39L8M9</accession>
<protein>
    <submittedName>
        <fullName evidence="4">Uncharacterized protein</fullName>
    </submittedName>
</protein>
<dbReference type="CDD" id="cd03109">
    <property type="entry name" value="DTBS"/>
    <property type="match status" value="1"/>
</dbReference>
<dbReference type="Pfam" id="PF13500">
    <property type="entry name" value="AAA_26"/>
    <property type="match status" value="1"/>
</dbReference>
<dbReference type="PANTHER" id="PTHR42684">
    <property type="entry name" value="ADENOSYLMETHIONINE-8-AMINO-7-OXONONANOATE AMINOTRANSFERASE"/>
    <property type="match status" value="1"/>
</dbReference>
<evidence type="ECO:0000313" key="4">
    <source>
        <dbReference type="EMBL" id="KAK0388173.1"/>
    </source>
</evidence>
<dbReference type="InterPro" id="IPR015421">
    <property type="entry name" value="PyrdxlP-dep_Trfase_major"/>
</dbReference>
<dbReference type="SUPFAM" id="SSF52540">
    <property type="entry name" value="P-loop containing nucleoside triphosphate hydrolases"/>
    <property type="match status" value="1"/>
</dbReference>
<proteinExistence type="inferred from homology"/>
<dbReference type="PANTHER" id="PTHR42684:SF3">
    <property type="entry name" value="ADENOSYLMETHIONINE-8-AMINO-7-OXONONANOATE AMINOTRANSFERASE"/>
    <property type="match status" value="1"/>
</dbReference>
<dbReference type="AlphaFoldDB" id="A0AA39L8M9"/>
<dbReference type="InterPro" id="IPR004472">
    <property type="entry name" value="DTB_synth_BioD"/>
</dbReference>
<gene>
    <name evidence="4" type="ORF">NLU13_4418</name>
</gene>
<evidence type="ECO:0000256" key="2">
    <source>
        <dbReference type="ARBA" id="ARBA00022576"/>
    </source>
</evidence>
<dbReference type="GO" id="GO:0005524">
    <property type="term" value="F:ATP binding"/>
    <property type="evidence" value="ECO:0007669"/>
    <property type="project" value="InterPro"/>
</dbReference>
<dbReference type="GO" id="GO:0004141">
    <property type="term" value="F:dethiobiotin synthase activity"/>
    <property type="evidence" value="ECO:0007669"/>
    <property type="project" value="InterPro"/>
</dbReference>
<name>A0AA39L8M9_SARSR</name>
<dbReference type="GO" id="GO:0000287">
    <property type="term" value="F:magnesium ion binding"/>
    <property type="evidence" value="ECO:0007669"/>
    <property type="project" value="InterPro"/>
</dbReference>
<dbReference type="FunFam" id="3.90.1150.10:FF:000080">
    <property type="entry name" value="Bifunctional dethiobiotin synthetase/adenosylmethionine-8-amino-7-oxononanoate aminotransferase"/>
    <property type="match status" value="1"/>
</dbReference>
<keyword evidence="3" id="KW-0808">Transferase</keyword>
<dbReference type="NCBIfam" id="TIGR00347">
    <property type="entry name" value="bioD"/>
    <property type="match status" value="1"/>
</dbReference>
<comment type="subcellular location">
    <subcellularLocation>
        <location evidence="1">Mitochondrion</location>
    </subcellularLocation>
</comment>
<evidence type="ECO:0000313" key="5">
    <source>
        <dbReference type="Proteomes" id="UP001175261"/>
    </source>
</evidence>
<dbReference type="InterPro" id="IPR049704">
    <property type="entry name" value="Aminotrans_3_PPA_site"/>
</dbReference>
<dbReference type="SUPFAM" id="SSF53383">
    <property type="entry name" value="PLP-dependent transferases"/>
    <property type="match status" value="1"/>
</dbReference>
<sequence length="789" mass="86998">MPSLSSLLWRHLRVYTIYGANTDVGKTVVATALCASASRHGHETGYLKPVSTGPETESDALHLTQHTSSIAAKTLVQYDIPCSPHKAAKAAGEVLSDSALRAAIVEHANECAKQGKEWLFIETAGGVLSPGPSGTPQADLYAPLRSPVVLVGDCRLGGISQTVSAFESLKIRGTDVVAVLMFRDEVYENHTYLQDYFQKHDGTPLITLEAPPERHEDREQDRNALREYYCRVEGSSTMTAVTELLHRHHKNRLDRLDSMSTIASRTIWYPFTQQKLLTPERISVIDSAYGDDFQVLKKRQPAAEDGITSQKDDHPLLEPAFDGSASWWTQGLGHGNPRLALAAAYAAGRYGHVMFAEAIHEPALALAETMIKGMKNPRLSRAFFTDNGSTGCEVAVKMALRASRKRYGWAASDKIEILGLKGSYHGDTIGTMDCSEPSVFNEKVEWYQGKGFWFDYPSVWLRNGRWVLDMPQPLHEQLGPSPEFDTLADIFDIAAREERGTHQVYKNYFRVILDDLRARGHRFGALMLEPIVLGAGGMILVDPLYQKALVDVVRESPELFGPSTQLSDVEKNAAWSGLPVVFDEVFTGLYRLGRFSSSSFLKTEADISVHAKLLTGGLVPLSITLASEAVFDAFSSEDKSDALLHGHSYTAHAVGCQVALESVKELQQMEQGGCFGRHDEQEQRPAVMLRRPWSVWSSSFLEALSRQSDRINGVWALGSVLTISMQARDGAGYNSKAAADLQSQLRGGDSNGTVHSRVLGNVIYIMASQRTDEMTVQRLQDLLKKLLGI</sequence>
<dbReference type="Gene3D" id="3.40.50.300">
    <property type="entry name" value="P-loop containing nucleotide triphosphate hydrolases"/>
    <property type="match status" value="1"/>
</dbReference>
<comment type="caution">
    <text evidence="4">The sequence shown here is derived from an EMBL/GenBank/DDBJ whole genome shotgun (WGS) entry which is preliminary data.</text>
</comment>
<dbReference type="Gene3D" id="3.40.640.10">
    <property type="entry name" value="Type I PLP-dependent aspartate aminotransferase-like (Major domain)"/>
    <property type="match status" value="1"/>
</dbReference>
<evidence type="ECO:0000256" key="1">
    <source>
        <dbReference type="ARBA" id="ARBA00004173"/>
    </source>
</evidence>
<dbReference type="GO" id="GO:0009102">
    <property type="term" value="P:biotin biosynthetic process"/>
    <property type="evidence" value="ECO:0007669"/>
    <property type="project" value="InterPro"/>
</dbReference>
<dbReference type="InterPro" id="IPR015424">
    <property type="entry name" value="PyrdxlP-dep_Trfase"/>
</dbReference>
<reference evidence="4" key="1">
    <citation type="submission" date="2022-10" db="EMBL/GenBank/DDBJ databases">
        <title>Determination and structural analysis of whole genome sequence of Sarocladium strictum F4-1.</title>
        <authorList>
            <person name="Hu L."/>
            <person name="Jiang Y."/>
        </authorList>
    </citation>
    <scope>NUCLEOTIDE SEQUENCE</scope>
    <source>
        <strain evidence="4">F4-1</strain>
    </source>
</reference>